<protein>
    <submittedName>
        <fullName evidence="3">Uncharacterized protein</fullName>
    </submittedName>
</protein>
<dbReference type="GO" id="GO:0000978">
    <property type="term" value="F:RNA polymerase II cis-regulatory region sequence-specific DNA binding"/>
    <property type="evidence" value="ECO:0007669"/>
    <property type="project" value="TreeGrafter"/>
</dbReference>
<gene>
    <name evidence="3" type="ORF">Ctob_011628</name>
</gene>
<dbReference type="SUPFAM" id="SSF46689">
    <property type="entry name" value="Homeodomain-like"/>
    <property type="match status" value="2"/>
</dbReference>
<dbReference type="Proteomes" id="UP000037460">
    <property type="component" value="Unassembled WGS sequence"/>
</dbReference>
<dbReference type="InterPro" id="IPR050560">
    <property type="entry name" value="MYB_TF"/>
</dbReference>
<feature type="domain" description="HTH myb-type" evidence="2">
    <location>
        <begin position="1"/>
        <end position="38"/>
    </location>
</feature>
<dbReference type="InterPro" id="IPR017930">
    <property type="entry name" value="Myb_dom"/>
</dbReference>
<feature type="domain" description="Myb-like" evidence="1">
    <location>
        <begin position="72"/>
        <end position="122"/>
    </location>
</feature>
<dbReference type="CDD" id="cd00167">
    <property type="entry name" value="SANT"/>
    <property type="match status" value="2"/>
</dbReference>
<dbReference type="Gene3D" id="1.10.10.60">
    <property type="entry name" value="Homeodomain-like"/>
    <property type="match status" value="2"/>
</dbReference>
<evidence type="ECO:0000259" key="2">
    <source>
        <dbReference type="PROSITE" id="PS51294"/>
    </source>
</evidence>
<sequence length="135" mass="14669">MEGVALHGQKWRVIAQLFPGRTDDAVRNRWKRLSAEMAEGLTEGLIEGLDGSAAVEPRAAAGAAAKGEAKQAANKERLAWSRAEDAKIVECVQSFGLKWSRIAEQLPGRTVHAIRNRFHRLQTLQAEQAALAAAS</sequence>
<reference evidence="4" key="1">
    <citation type="journal article" date="2015" name="PLoS Genet.">
        <title>Genome Sequence and Transcriptome Analyses of Chrysochromulina tobin: Metabolic Tools for Enhanced Algal Fitness in the Prominent Order Prymnesiales (Haptophyceae).</title>
        <authorList>
            <person name="Hovde B.T."/>
            <person name="Deodato C.R."/>
            <person name="Hunsperger H.M."/>
            <person name="Ryken S.A."/>
            <person name="Yost W."/>
            <person name="Jha R.K."/>
            <person name="Patterson J."/>
            <person name="Monnat R.J. Jr."/>
            <person name="Barlow S.B."/>
            <person name="Starkenburg S.R."/>
            <person name="Cattolico R.A."/>
        </authorList>
    </citation>
    <scope>NUCLEOTIDE SEQUENCE</scope>
    <source>
        <strain evidence="4">CCMP291</strain>
    </source>
</reference>
<name>A0A0M0KAN9_9EUKA</name>
<dbReference type="SMART" id="SM00717">
    <property type="entry name" value="SANT"/>
    <property type="match status" value="2"/>
</dbReference>
<accession>A0A0M0KAN9</accession>
<feature type="domain" description="Myb-like" evidence="1">
    <location>
        <begin position="1"/>
        <end position="34"/>
    </location>
</feature>
<dbReference type="EMBL" id="JWZX01000725">
    <property type="protein sequence ID" value="KOO35864.1"/>
    <property type="molecule type" value="Genomic_DNA"/>
</dbReference>
<evidence type="ECO:0000313" key="4">
    <source>
        <dbReference type="Proteomes" id="UP000037460"/>
    </source>
</evidence>
<organism evidence="3 4">
    <name type="scientific">Chrysochromulina tobinii</name>
    <dbReference type="NCBI Taxonomy" id="1460289"/>
    <lineage>
        <taxon>Eukaryota</taxon>
        <taxon>Haptista</taxon>
        <taxon>Haptophyta</taxon>
        <taxon>Prymnesiophyceae</taxon>
        <taxon>Prymnesiales</taxon>
        <taxon>Chrysochromulinaceae</taxon>
        <taxon>Chrysochromulina</taxon>
    </lineage>
</organism>
<dbReference type="GO" id="GO:0005634">
    <property type="term" value="C:nucleus"/>
    <property type="evidence" value="ECO:0007669"/>
    <property type="project" value="TreeGrafter"/>
</dbReference>
<dbReference type="InterPro" id="IPR001005">
    <property type="entry name" value="SANT/Myb"/>
</dbReference>
<evidence type="ECO:0000313" key="3">
    <source>
        <dbReference type="EMBL" id="KOO35864.1"/>
    </source>
</evidence>
<dbReference type="GO" id="GO:0000981">
    <property type="term" value="F:DNA-binding transcription factor activity, RNA polymerase II-specific"/>
    <property type="evidence" value="ECO:0007669"/>
    <property type="project" value="TreeGrafter"/>
</dbReference>
<dbReference type="PROSITE" id="PS50090">
    <property type="entry name" value="MYB_LIKE"/>
    <property type="match status" value="2"/>
</dbReference>
<dbReference type="PANTHER" id="PTHR45614">
    <property type="entry name" value="MYB PROTEIN-RELATED"/>
    <property type="match status" value="1"/>
</dbReference>
<dbReference type="OrthoDB" id="2143914at2759"/>
<proteinExistence type="predicted"/>
<dbReference type="Pfam" id="PF00249">
    <property type="entry name" value="Myb_DNA-binding"/>
    <property type="match status" value="2"/>
</dbReference>
<dbReference type="AlphaFoldDB" id="A0A0M0KAN9"/>
<comment type="caution">
    <text evidence="3">The sequence shown here is derived from an EMBL/GenBank/DDBJ whole genome shotgun (WGS) entry which is preliminary data.</text>
</comment>
<dbReference type="PROSITE" id="PS51294">
    <property type="entry name" value="HTH_MYB"/>
    <property type="match status" value="2"/>
</dbReference>
<keyword evidence="4" id="KW-1185">Reference proteome</keyword>
<dbReference type="InterPro" id="IPR009057">
    <property type="entry name" value="Homeodomain-like_sf"/>
</dbReference>
<evidence type="ECO:0000259" key="1">
    <source>
        <dbReference type="PROSITE" id="PS50090"/>
    </source>
</evidence>
<feature type="domain" description="HTH myb-type" evidence="2">
    <location>
        <begin position="72"/>
        <end position="126"/>
    </location>
</feature>